<reference evidence="1 2" key="1">
    <citation type="journal article" date="2009" name="Nature">
        <title>Evolution of pathogenicity and sexual reproduction in eight Candida genomes.</title>
        <authorList>
            <person name="Butler G."/>
            <person name="Rasmussen M.D."/>
            <person name="Lin M.F."/>
            <person name="Santos M.A."/>
            <person name="Sakthikumar S."/>
            <person name="Munro C.A."/>
            <person name="Rheinbay E."/>
            <person name="Grabherr M."/>
            <person name="Forche A."/>
            <person name="Reedy J.L."/>
            <person name="Agrafioti I."/>
            <person name="Arnaud M.B."/>
            <person name="Bates S."/>
            <person name="Brown A.J."/>
            <person name="Brunke S."/>
            <person name="Costanzo M.C."/>
            <person name="Fitzpatrick D.A."/>
            <person name="de Groot P.W."/>
            <person name="Harris D."/>
            <person name="Hoyer L.L."/>
            <person name="Hube B."/>
            <person name="Klis F.M."/>
            <person name="Kodira C."/>
            <person name="Lennard N."/>
            <person name="Logue M.E."/>
            <person name="Martin R."/>
            <person name="Neiman A.M."/>
            <person name="Nikolaou E."/>
            <person name="Quail M.A."/>
            <person name="Quinn J."/>
            <person name="Santos M.C."/>
            <person name="Schmitzberger F.F."/>
            <person name="Sherlock G."/>
            <person name="Shah P."/>
            <person name="Silverstein K.A."/>
            <person name="Skrzypek M.S."/>
            <person name="Soll D."/>
            <person name="Staggs R."/>
            <person name="Stansfield I."/>
            <person name="Stumpf M.P."/>
            <person name="Sudbery P.E."/>
            <person name="Srikantha T."/>
            <person name="Zeng Q."/>
            <person name="Berman J."/>
            <person name="Berriman M."/>
            <person name="Heitman J."/>
            <person name="Gow N.A."/>
            <person name="Lorenz M.C."/>
            <person name="Birren B.W."/>
            <person name="Kellis M."/>
            <person name="Cuomo C.A."/>
        </authorList>
    </citation>
    <scope>NUCLEOTIDE SEQUENCE [LARGE SCALE GENOMIC DNA]</scope>
    <source>
        <strain evidence="1 2">ATCC 42720</strain>
    </source>
</reference>
<organism evidence="1 2">
    <name type="scientific">Clavispora lusitaniae (strain ATCC 42720)</name>
    <name type="common">Yeast</name>
    <name type="synonym">Candida lusitaniae</name>
    <dbReference type="NCBI Taxonomy" id="306902"/>
    <lineage>
        <taxon>Eukaryota</taxon>
        <taxon>Fungi</taxon>
        <taxon>Dikarya</taxon>
        <taxon>Ascomycota</taxon>
        <taxon>Saccharomycotina</taxon>
        <taxon>Pichiomycetes</taxon>
        <taxon>Metschnikowiaceae</taxon>
        <taxon>Clavispora</taxon>
    </lineage>
</organism>
<evidence type="ECO:0000313" key="2">
    <source>
        <dbReference type="Proteomes" id="UP000007703"/>
    </source>
</evidence>
<proteinExistence type="predicted"/>
<dbReference type="VEuPathDB" id="FungiDB:CLUG_03570"/>
<sequence>MCLKSYNNHTMLYRSCFTLSSGTVCGTEAVTGVASAFARYFSTKCFSSKTKFLRLHLYMTLMKSPTMGISPIPKSKAILYFIFRTKAGGNPPSIFSAVLNNCIANVAAIMSPIHGIRPIMPAQPKRIPQILNCKSKRYAFRLTEFKIFKSCLPMKSGSFLFLLLPFFW</sequence>
<dbReference type="HOGENOM" id="CLU_1586298_0_0_1"/>
<accession>C4Y5Y6</accession>
<protein>
    <submittedName>
        <fullName evidence="1">Uncharacterized protein</fullName>
    </submittedName>
</protein>
<dbReference type="Proteomes" id="UP000007703">
    <property type="component" value="Unassembled WGS sequence"/>
</dbReference>
<dbReference type="InParanoid" id="C4Y5Y6"/>
<dbReference type="KEGG" id="clu:CLUG_03570"/>
<evidence type="ECO:0000313" key="1">
    <source>
        <dbReference type="EMBL" id="EEQ39442.1"/>
    </source>
</evidence>
<dbReference type="AlphaFoldDB" id="C4Y5Y6"/>
<name>C4Y5Y6_CLAL4</name>
<gene>
    <name evidence="1" type="ORF">CLUG_03570</name>
</gene>
<dbReference type="EMBL" id="CH408079">
    <property type="protein sequence ID" value="EEQ39442.1"/>
    <property type="molecule type" value="Genomic_DNA"/>
</dbReference>